<name>A0ABQ2H703_9PORP</name>
<evidence type="ECO:0000313" key="2">
    <source>
        <dbReference type="Proteomes" id="UP000653477"/>
    </source>
</evidence>
<dbReference type="SUPFAM" id="SSF56112">
    <property type="entry name" value="Protein kinase-like (PK-like)"/>
    <property type="match status" value="1"/>
</dbReference>
<evidence type="ECO:0008006" key="3">
    <source>
        <dbReference type="Google" id="ProtNLM"/>
    </source>
</evidence>
<accession>A0ABQ2H703</accession>
<keyword evidence="2" id="KW-1185">Reference proteome</keyword>
<evidence type="ECO:0000313" key="1">
    <source>
        <dbReference type="EMBL" id="GGM54132.1"/>
    </source>
</evidence>
<proteinExistence type="predicted"/>
<dbReference type="Proteomes" id="UP000653477">
    <property type="component" value="Unassembled WGS sequence"/>
</dbReference>
<sequence>MLRYHSIVPEGEALLTQLLGYIHLHEGGSSELPPAVHITEIYRGRNVLYRVECPEGDFTIKHFGRLSLLRRLYYGWTNSSKARRSLLNAVQLLAYGIATPEPIGYAEERSALGGLEDSYYVTRYLAFTGADLQHEARSGEVNESLTRALATFLAELHECGIVHEDLSPGNIPYIYDRAKEEYTFMLVDLNRMHFTATPLSLRASIRNLDRLFAHPRATEALGRAYAEARGWDPAVVQPALEAACDSFWLHRLPKLALRYAQRAEGMSAPTFLRHYNAYLRWRRLRHLCPIGSWQRALHARESAFYTRYLEVEDVRRALAKRENYPHTPLS</sequence>
<dbReference type="Pfam" id="PF06293">
    <property type="entry name" value="Kdo"/>
    <property type="match status" value="1"/>
</dbReference>
<dbReference type="RefSeq" id="WP_188808079.1">
    <property type="nucleotide sequence ID" value="NZ_BMPU01000003.1"/>
</dbReference>
<protein>
    <recommendedName>
        <fullName evidence="3">Aminoglycoside phosphotransferase domain-containing protein</fullName>
    </recommendedName>
</protein>
<dbReference type="Gene3D" id="1.10.510.10">
    <property type="entry name" value="Transferase(Phosphotransferase) domain 1"/>
    <property type="match status" value="1"/>
</dbReference>
<dbReference type="InterPro" id="IPR011009">
    <property type="entry name" value="Kinase-like_dom_sf"/>
</dbReference>
<dbReference type="EMBL" id="BMPU01000003">
    <property type="protein sequence ID" value="GGM54132.1"/>
    <property type="molecule type" value="Genomic_DNA"/>
</dbReference>
<organism evidence="1 2">
    <name type="scientific">Porphyromonas pasteri</name>
    <dbReference type="NCBI Taxonomy" id="1583331"/>
    <lineage>
        <taxon>Bacteria</taxon>
        <taxon>Pseudomonadati</taxon>
        <taxon>Bacteroidota</taxon>
        <taxon>Bacteroidia</taxon>
        <taxon>Bacteroidales</taxon>
        <taxon>Porphyromonadaceae</taxon>
        <taxon>Porphyromonas</taxon>
    </lineage>
</organism>
<reference evidence="2" key="1">
    <citation type="journal article" date="2019" name="Int. J. Syst. Evol. Microbiol.">
        <title>The Global Catalogue of Microorganisms (GCM) 10K type strain sequencing project: providing services to taxonomists for standard genome sequencing and annotation.</title>
        <authorList>
            <consortium name="The Broad Institute Genomics Platform"/>
            <consortium name="The Broad Institute Genome Sequencing Center for Infectious Disease"/>
            <person name="Wu L."/>
            <person name="Ma J."/>
        </authorList>
    </citation>
    <scope>NUCLEOTIDE SEQUENCE [LARGE SCALE GENOMIC DNA]</scope>
    <source>
        <strain evidence="2">JCM 30531</strain>
    </source>
</reference>
<gene>
    <name evidence="1" type="ORF">GCM10007088_11010</name>
</gene>
<comment type="caution">
    <text evidence="1">The sequence shown here is derived from an EMBL/GenBank/DDBJ whole genome shotgun (WGS) entry which is preliminary data.</text>
</comment>